<organism evidence="2 3">
    <name type="scientific">Marilutibacter aestuarii</name>
    <dbReference type="NCBI Taxonomy" id="1706195"/>
    <lineage>
        <taxon>Bacteria</taxon>
        <taxon>Pseudomonadati</taxon>
        <taxon>Pseudomonadota</taxon>
        <taxon>Gammaproteobacteria</taxon>
        <taxon>Lysobacterales</taxon>
        <taxon>Lysobacteraceae</taxon>
        <taxon>Marilutibacter</taxon>
    </lineage>
</organism>
<feature type="signal peptide" evidence="1">
    <location>
        <begin position="1"/>
        <end position="26"/>
    </location>
</feature>
<dbReference type="EMBL" id="VICE01000077">
    <property type="protein sequence ID" value="TQD45400.1"/>
    <property type="molecule type" value="Genomic_DNA"/>
</dbReference>
<dbReference type="AlphaFoldDB" id="A0A508A674"/>
<dbReference type="Gene3D" id="3.30.110.170">
    <property type="entry name" value="Protein of unknown function (DUF541), domain 1"/>
    <property type="match status" value="1"/>
</dbReference>
<keyword evidence="3" id="KW-1185">Reference proteome</keyword>
<dbReference type="PANTHER" id="PTHR34387:SF1">
    <property type="entry name" value="PERIPLASMIC IMMUNOGENIC PROTEIN"/>
    <property type="match status" value="1"/>
</dbReference>
<dbReference type="InterPro" id="IPR007497">
    <property type="entry name" value="SIMPL/DUF541"/>
</dbReference>
<dbReference type="Gene3D" id="3.30.70.2970">
    <property type="entry name" value="Protein of unknown function (DUF541), domain 2"/>
    <property type="match status" value="1"/>
</dbReference>
<dbReference type="GO" id="GO:0006974">
    <property type="term" value="P:DNA damage response"/>
    <property type="evidence" value="ECO:0007669"/>
    <property type="project" value="TreeGrafter"/>
</dbReference>
<proteinExistence type="predicted"/>
<dbReference type="PANTHER" id="PTHR34387">
    <property type="entry name" value="SLR1258 PROTEIN"/>
    <property type="match status" value="1"/>
</dbReference>
<gene>
    <name evidence="2" type="ORF">FKV25_08220</name>
</gene>
<accession>A0A508A674</accession>
<evidence type="ECO:0000313" key="2">
    <source>
        <dbReference type="EMBL" id="TQD45400.1"/>
    </source>
</evidence>
<dbReference type="InterPro" id="IPR052022">
    <property type="entry name" value="26kDa_periplasmic_antigen"/>
</dbReference>
<sequence>MESTMRLATTLALYALLSAAPPPAHAGTPLPDAPHIVASGQGEVEAKPDQVRVTFQFNSLQPAPLAAKQRVDAGVARLLAALPGFGIGDADVTASDLDAAEDVDYDDDGRRISRGYLARREVTATLHDLDRFNALLDGGLAAGAVAISQVEFESSQAPELRQQAKAKAVEDARREASEVARSFGATLGPVYSVDSVNARFSAGYGAQSLDRIIVTGSRGQAPGRYLQPRVSYAASVTAVFELER</sequence>
<dbReference type="Proteomes" id="UP000318212">
    <property type="component" value="Unassembled WGS sequence"/>
</dbReference>
<feature type="chain" id="PRO_5021273880" evidence="1">
    <location>
        <begin position="27"/>
        <end position="244"/>
    </location>
</feature>
<evidence type="ECO:0000256" key="1">
    <source>
        <dbReference type="SAM" id="SignalP"/>
    </source>
</evidence>
<comment type="caution">
    <text evidence="2">The sequence shown here is derived from an EMBL/GenBank/DDBJ whole genome shotgun (WGS) entry which is preliminary data.</text>
</comment>
<keyword evidence="1" id="KW-0732">Signal</keyword>
<dbReference type="Pfam" id="PF04402">
    <property type="entry name" value="SIMPL"/>
    <property type="match status" value="1"/>
</dbReference>
<dbReference type="OrthoDB" id="5985609at2"/>
<name>A0A508A674_9GAMM</name>
<reference evidence="2 3" key="1">
    <citation type="submission" date="2019-06" db="EMBL/GenBank/DDBJ databases">
        <title>Lysobacter alkalisoli sp. nov. isolated from saline soil.</title>
        <authorList>
            <person name="Sun J.-Q."/>
            <person name="Xu L."/>
        </authorList>
    </citation>
    <scope>NUCLEOTIDE SEQUENCE [LARGE SCALE GENOMIC DNA]</scope>
    <source>
        <strain evidence="2 3">JCM 31130</strain>
    </source>
</reference>
<evidence type="ECO:0000313" key="3">
    <source>
        <dbReference type="Proteomes" id="UP000318212"/>
    </source>
</evidence>
<protein>
    <submittedName>
        <fullName evidence="2">DUF541 domain-containing protein</fullName>
    </submittedName>
</protein>